<dbReference type="EMBL" id="WIWP01000217">
    <property type="protein sequence ID" value="MQT28904.1"/>
    <property type="molecule type" value="Genomic_DNA"/>
</dbReference>
<feature type="non-terminal residue" evidence="1">
    <location>
        <position position="1"/>
    </location>
</feature>
<protein>
    <submittedName>
        <fullName evidence="1">Tn3 family transposase</fullName>
    </submittedName>
</protein>
<name>A0ABW9PN99_9PSED</name>
<organism evidence="1 2">
    <name type="scientific">Pseudomonas helleri</name>
    <dbReference type="NCBI Taxonomy" id="1608996"/>
    <lineage>
        <taxon>Bacteria</taxon>
        <taxon>Pseudomonadati</taxon>
        <taxon>Pseudomonadota</taxon>
        <taxon>Gammaproteobacteria</taxon>
        <taxon>Pseudomonadales</taxon>
        <taxon>Pseudomonadaceae</taxon>
        <taxon>Pseudomonas</taxon>
    </lineage>
</organism>
<evidence type="ECO:0000313" key="2">
    <source>
        <dbReference type="Proteomes" id="UP000713985"/>
    </source>
</evidence>
<sequence length="118" mass="13736">KTLNKLALHWQAVDGLAERIRRHLRPLYVALDFAGTAPDNPWLAALTWAKSVFAKQQRLSQRPLDECPAATLPKRLRPYLLMFDAEGTPTGLHADRYEFWLYRQVRKRFQAGELYIDD</sequence>
<proteinExistence type="predicted"/>
<gene>
    <name evidence="1" type="ORF">GHN94_24280</name>
</gene>
<dbReference type="Proteomes" id="UP000713985">
    <property type="component" value="Unassembled WGS sequence"/>
</dbReference>
<evidence type="ECO:0000313" key="1">
    <source>
        <dbReference type="EMBL" id="MQT28904.1"/>
    </source>
</evidence>
<accession>A0ABW9PN99</accession>
<comment type="caution">
    <text evidence="1">The sequence shown here is derived from an EMBL/GenBank/DDBJ whole genome shotgun (WGS) entry which is preliminary data.</text>
</comment>
<reference evidence="1 2" key="1">
    <citation type="submission" date="2019-10" db="EMBL/GenBank/DDBJ databases">
        <title>Evaluation of single-gene subtyping targets for Pseudomonas.</title>
        <authorList>
            <person name="Reichler S.J."/>
            <person name="Orsi R.H."/>
            <person name="Wiedmann M."/>
            <person name="Martin N.H."/>
            <person name="Murphy S.I."/>
        </authorList>
    </citation>
    <scope>NUCLEOTIDE SEQUENCE [LARGE SCALE GENOMIC DNA]</scope>
    <source>
        <strain evidence="1 2">FSL R10-0802</strain>
    </source>
</reference>
<keyword evidence="2" id="KW-1185">Reference proteome</keyword>
<feature type="non-terminal residue" evidence="1">
    <location>
        <position position="118"/>
    </location>
</feature>